<feature type="compositionally biased region" description="Basic and acidic residues" evidence="2">
    <location>
        <begin position="393"/>
        <end position="403"/>
    </location>
</feature>
<dbReference type="Proteomes" id="UP001153269">
    <property type="component" value="Unassembled WGS sequence"/>
</dbReference>
<feature type="domain" description="Rho-GAP" evidence="5">
    <location>
        <begin position="451"/>
        <end position="611"/>
    </location>
</feature>
<dbReference type="Pfam" id="PF16618">
    <property type="entry name" value="SH3-WW_linker"/>
    <property type="match status" value="1"/>
</dbReference>
<feature type="region of interest" description="Disordered" evidence="2">
    <location>
        <begin position="212"/>
        <end position="235"/>
    </location>
</feature>
<feature type="compositionally biased region" description="Low complexity" evidence="2">
    <location>
        <begin position="151"/>
        <end position="163"/>
    </location>
</feature>
<evidence type="ECO:0000313" key="7">
    <source>
        <dbReference type="Proteomes" id="UP001153269"/>
    </source>
</evidence>
<sequence length="611" mass="69392">MARIRLRRSFFRASLIDEEDDMFMSCSLQETVSSGQGRSESPVYTNLQELKITQTSLPPLPTGSPIHSLGNWETHKDQNGRHFYYHRGTKETTWKPPRARDASSGNSGGDNHSAGESSETTPLSLSPSFLPFLSLSIGRLQPLSSEDTCFSSYSSQSDSQYGSPPRGWSEEMDEYGHRLYVSDHTNEKWLKHVDEQGRPYYYSADGSRSEWQLPKYNLSPPQPSGDAPKSRSLDRRNMEPIVLTKWRHSAYVQEPNDKPSEKCGVLNVTKITEFGKKVRKSWTSSWTVLQGHTLLFAKEKGGGSSWFGGSQTKPEFTVDLRGGSVEWASKDKSSKKHVVELKTRHGTDLLIQWDTDTIINDWYRVLQETIITHAWESDEAIEEDLPESPGFETGDKEQRDSKKGRAMKNSSSVDTNDNKKTRHKLKKFLTRRPTLQSVRDKGYIEDQVFGCSLSSLCHRENGTVPSFVTTCIDHVETSGLCVDGIYRVSGNLAVIQKLRFAVNHDEKVNLADGKWEDIHVTTGALKMYFRELPEPLFTYSLFHDFVSSIKISDYKQRVHSIKDLVRQLPKPNQDTMQVLFKHLRTVIDHGEENRMTTQSVAIVFGPTLLRP</sequence>
<feature type="domain" description="WW" evidence="4">
    <location>
        <begin position="189"/>
        <end position="216"/>
    </location>
</feature>
<evidence type="ECO:0000256" key="1">
    <source>
        <dbReference type="ARBA" id="ARBA00022468"/>
    </source>
</evidence>
<dbReference type="PROSITE" id="PS50238">
    <property type="entry name" value="RHOGAP"/>
    <property type="match status" value="1"/>
</dbReference>
<evidence type="ECO:0000256" key="2">
    <source>
        <dbReference type="SAM" id="MobiDB-lite"/>
    </source>
</evidence>
<dbReference type="InterPro" id="IPR011993">
    <property type="entry name" value="PH-like_dom_sf"/>
</dbReference>
<feature type="region of interest" description="Disordered" evidence="2">
    <location>
        <begin position="87"/>
        <end position="123"/>
    </location>
</feature>
<evidence type="ECO:0008006" key="8">
    <source>
        <dbReference type="Google" id="ProtNLM"/>
    </source>
</evidence>
<dbReference type="CDD" id="cd13233">
    <property type="entry name" value="PH_ARHGAP9-like"/>
    <property type="match status" value="1"/>
</dbReference>
<evidence type="ECO:0000259" key="4">
    <source>
        <dbReference type="PROSITE" id="PS50020"/>
    </source>
</evidence>
<organism evidence="6 7">
    <name type="scientific">Pleuronectes platessa</name>
    <name type="common">European plaice</name>
    <dbReference type="NCBI Taxonomy" id="8262"/>
    <lineage>
        <taxon>Eukaryota</taxon>
        <taxon>Metazoa</taxon>
        <taxon>Chordata</taxon>
        <taxon>Craniata</taxon>
        <taxon>Vertebrata</taxon>
        <taxon>Euteleostomi</taxon>
        <taxon>Actinopterygii</taxon>
        <taxon>Neopterygii</taxon>
        <taxon>Teleostei</taxon>
        <taxon>Neoteleostei</taxon>
        <taxon>Acanthomorphata</taxon>
        <taxon>Carangaria</taxon>
        <taxon>Pleuronectiformes</taxon>
        <taxon>Pleuronectoidei</taxon>
        <taxon>Pleuronectidae</taxon>
        <taxon>Pleuronectes</taxon>
    </lineage>
</organism>
<dbReference type="InterPro" id="IPR001849">
    <property type="entry name" value="PH_domain"/>
</dbReference>
<feature type="domain" description="PH" evidence="3">
    <location>
        <begin position="270"/>
        <end position="371"/>
    </location>
</feature>
<dbReference type="EMBL" id="CADEAL010000516">
    <property type="protein sequence ID" value="CAB1421302.1"/>
    <property type="molecule type" value="Genomic_DNA"/>
</dbReference>
<feature type="compositionally biased region" description="Basic and acidic residues" evidence="2">
    <location>
        <begin position="88"/>
        <end position="101"/>
    </location>
</feature>
<dbReference type="InterPro" id="IPR001202">
    <property type="entry name" value="WW_dom"/>
</dbReference>
<name>A0A9N7TZ58_PLEPL</name>
<dbReference type="SUPFAM" id="SSF50729">
    <property type="entry name" value="PH domain-like"/>
    <property type="match status" value="1"/>
</dbReference>
<dbReference type="Gene3D" id="1.10.555.10">
    <property type="entry name" value="Rho GTPase activation protein"/>
    <property type="match status" value="1"/>
</dbReference>
<feature type="region of interest" description="Disordered" evidence="2">
    <location>
        <begin position="147"/>
        <end position="169"/>
    </location>
</feature>
<dbReference type="InterPro" id="IPR050729">
    <property type="entry name" value="Rho-GAP"/>
</dbReference>
<dbReference type="SMART" id="SM00324">
    <property type="entry name" value="RhoGAP"/>
    <property type="match status" value="1"/>
</dbReference>
<evidence type="ECO:0000313" key="6">
    <source>
        <dbReference type="EMBL" id="CAB1421302.1"/>
    </source>
</evidence>
<evidence type="ECO:0000259" key="5">
    <source>
        <dbReference type="PROSITE" id="PS50238"/>
    </source>
</evidence>
<dbReference type="PROSITE" id="PS01159">
    <property type="entry name" value="WW_DOMAIN_1"/>
    <property type="match status" value="1"/>
</dbReference>
<keyword evidence="7" id="KW-1185">Reference proteome</keyword>
<dbReference type="InterPro" id="IPR000198">
    <property type="entry name" value="RhoGAP_dom"/>
</dbReference>
<dbReference type="CDD" id="cd00201">
    <property type="entry name" value="WW"/>
    <property type="match status" value="1"/>
</dbReference>
<dbReference type="FunFam" id="2.30.29.30:FF:000100">
    <property type="entry name" value="Rho GTPase activating protein 12"/>
    <property type="match status" value="1"/>
</dbReference>
<dbReference type="FunFam" id="1.10.555.10:FF:000003">
    <property type="entry name" value="Putative rho GTPase-activating protein 12"/>
    <property type="match status" value="1"/>
</dbReference>
<feature type="domain" description="WW" evidence="4">
    <location>
        <begin position="72"/>
        <end position="99"/>
    </location>
</feature>
<keyword evidence="1" id="KW-0343">GTPase activation</keyword>
<dbReference type="InterPro" id="IPR008936">
    <property type="entry name" value="Rho_GTPase_activation_prot"/>
</dbReference>
<comment type="caution">
    <text evidence="6">The sequence shown here is derived from an EMBL/GenBank/DDBJ whole genome shotgun (WGS) entry which is preliminary data.</text>
</comment>
<feature type="region of interest" description="Disordered" evidence="2">
    <location>
        <begin position="382"/>
        <end position="422"/>
    </location>
</feature>
<dbReference type="GO" id="GO:0005737">
    <property type="term" value="C:cytoplasm"/>
    <property type="evidence" value="ECO:0007669"/>
    <property type="project" value="TreeGrafter"/>
</dbReference>
<dbReference type="PROSITE" id="PS50003">
    <property type="entry name" value="PH_DOMAIN"/>
    <property type="match status" value="1"/>
</dbReference>
<reference evidence="6" key="1">
    <citation type="submission" date="2020-03" db="EMBL/GenBank/DDBJ databases">
        <authorList>
            <person name="Weist P."/>
        </authorList>
    </citation>
    <scope>NUCLEOTIDE SEQUENCE</scope>
</reference>
<dbReference type="InterPro" id="IPR036020">
    <property type="entry name" value="WW_dom_sf"/>
</dbReference>
<dbReference type="Gene3D" id="2.20.70.10">
    <property type="match status" value="1"/>
</dbReference>
<proteinExistence type="predicted"/>
<dbReference type="PANTHER" id="PTHR23176:SF107">
    <property type="entry name" value="RHO GTPASE-ACTIVATING PROTEIN 12"/>
    <property type="match status" value="1"/>
</dbReference>
<dbReference type="CDD" id="cd04403">
    <property type="entry name" value="RhoGAP_ARHGAP27_15_12_9"/>
    <property type="match status" value="1"/>
</dbReference>
<dbReference type="PROSITE" id="PS50020">
    <property type="entry name" value="WW_DOMAIN_2"/>
    <property type="match status" value="2"/>
</dbReference>
<dbReference type="Pfam" id="PF00397">
    <property type="entry name" value="WW"/>
    <property type="match status" value="1"/>
</dbReference>
<dbReference type="SMART" id="SM00233">
    <property type="entry name" value="PH"/>
    <property type="match status" value="1"/>
</dbReference>
<dbReference type="AlphaFoldDB" id="A0A9N7TZ58"/>
<protein>
    <recommendedName>
        <fullName evidence="8">Rho GTPase activating protein 12</fullName>
    </recommendedName>
</protein>
<dbReference type="SUPFAM" id="SSF48350">
    <property type="entry name" value="GTPase activation domain, GAP"/>
    <property type="match status" value="1"/>
</dbReference>
<dbReference type="SMART" id="SM00456">
    <property type="entry name" value="WW"/>
    <property type="match status" value="2"/>
</dbReference>
<dbReference type="Pfam" id="PF00169">
    <property type="entry name" value="PH"/>
    <property type="match status" value="1"/>
</dbReference>
<accession>A0A9N7TZ58</accession>
<dbReference type="SUPFAM" id="SSF51045">
    <property type="entry name" value="WW domain"/>
    <property type="match status" value="2"/>
</dbReference>
<gene>
    <name evidence="6" type="ORF">PLEPLA_LOCUS9184</name>
</gene>
<evidence type="ECO:0000259" key="3">
    <source>
        <dbReference type="PROSITE" id="PS50003"/>
    </source>
</evidence>
<dbReference type="PANTHER" id="PTHR23176">
    <property type="entry name" value="RHO/RAC/CDC GTPASE-ACTIVATING PROTEIN"/>
    <property type="match status" value="1"/>
</dbReference>
<dbReference type="Pfam" id="PF00620">
    <property type="entry name" value="RhoGAP"/>
    <property type="match status" value="1"/>
</dbReference>
<dbReference type="GO" id="GO:0007165">
    <property type="term" value="P:signal transduction"/>
    <property type="evidence" value="ECO:0007669"/>
    <property type="project" value="InterPro"/>
</dbReference>
<dbReference type="GO" id="GO:0005096">
    <property type="term" value="F:GTPase activator activity"/>
    <property type="evidence" value="ECO:0007669"/>
    <property type="project" value="UniProtKB-KW"/>
</dbReference>
<dbReference type="Gene3D" id="2.30.29.30">
    <property type="entry name" value="Pleckstrin-homology domain (PH domain)/Phosphotyrosine-binding domain (PTB)"/>
    <property type="match status" value="1"/>
</dbReference>